<dbReference type="RefSeq" id="WP_182325209.1">
    <property type="nucleotide sequence ID" value="NZ_CP058554.1"/>
</dbReference>
<sequence>MNNLDGIKAVLLIHWLMQEPLKDLVTNRNFRSCFRLLEGLLEYWLWAEPGKQHCYGNRALNSPGDFQVGSGDTGTAVNGLYQYYRGSCSRAGLLDAQWTLEPQVASAMTRAWSYDATHVLLPELKRVLEGKSRPYQPKQLLNGAVPLDAVLRKVFSSTALTSLLQAQLLGSSAQVALAKHCAEIARQKVNGTAHTVAELLRRLRSSSNAASVLLPSLIRIEHCEQFLVVLQNSFDLLRALDRHTVVDAANRLEPHRTAHKAKAERFIALFSAHCNERDGQLAKLAEHLSQGKPQAFLEEMVRHHQRLVKERGAEPLLTIDEGKTVSPLGEDRPLSEVQLRLESNTHWNNGYYLSAVAAIHHQLFGEAA</sequence>
<proteinExistence type="predicted"/>
<dbReference type="EMBL" id="CP058554">
    <property type="protein sequence ID" value="QMV75040.1"/>
    <property type="molecule type" value="Genomic_DNA"/>
</dbReference>
<accession>A0A7G5EM15</accession>
<evidence type="ECO:0000313" key="2">
    <source>
        <dbReference type="Proteomes" id="UP000515240"/>
    </source>
</evidence>
<dbReference type="Proteomes" id="UP000515240">
    <property type="component" value="Chromosome"/>
</dbReference>
<keyword evidence="2" id="KW-1185">Reference proteome</keyword>
<evidence type="ECO:0000313" key="1">
    <source>
        <dbReference type="EMBL" id="QMV75040.1"/>
    </source>
</evidence>
<gene>
    <name evidence="1" type="ORF">HS961_20555</name>
</gene>
<dbReference type="KEGG" id="cpis:HS961_20555"/>
<organism evidence="1 2">
    <name type="scientific">Comamonas piscis</name>
    <dbReference type="NCBI Taxonomy" id="1562974"/>
    <lineage>
        <taxon>Bacteria</taxon>
        <taxon>Pseudomonadati</taxon>
        <taxon>Pseudomonadota</taxon>
        <taxon>Betaproteobacteria</taxon>
        <taxon>Burkholderiales</taxon>
        <taxon>Comamonadaceae</taxon>
        <taxon>Comamonas</taxon>
    </lineage>
</organism>
<dbReference type="AlphaFoldDB" id="A0A7G5EM15"/>
<name>A0A7G5EM15_9BURK</name>
<protein>
    <submittedName>
        <fullName evidence="1">Uncharacterized protein</fullName>
    </submittedName>
</protein>
<reference evidence="1 2" key="1">
    <citation type="journal article" date="2020" name="G3 (Bethesda)">
        <title>CeMbio - The Caenorhabditis elegans Microbiome Resource.</title>
        <authorList>
            <person name="Dirksen P."/>
            <person name="Assie A."/>
            <person name="Zimmermann J."/>
            <person name="Zhang F."/>
            <person name="Tietje A.M."/>
            <person name="Marsh S.A."/>
            <person name="Felix M.A."/>
            <person name="Shapira M."/>
            <person name="Kaleta C."/>
            <person name="Schulenburg H."/>
            <person name="Samuel B."/>
        </authorList>
    </citation>
    <scope>NUCLEOTIDE SEQUENCE [LARGE SCALE GENOMIC DNA]</scope>
    <source>
        <strain evidence="1 2">BIGb0172</strain>
    </source>
</reference>